<protein>
    <submittedName>
        <fullName evidence="2">Uncharacterized protein</fullName>
    </submittedName>
</protein>
<evidence type="ECO:0000313" key="3">
    <source>
        <dbReference type="Proteomes" id="UP001422074"/>
    </source>
</evidence>
<sequence length="48" mass="4842">MPADDDGGLPGAGMPPSSTVRQRRVFAGVAALRSASASNLDMSVPQSL</sequence>
<name>A0ABU9WVS7_9MICC</name>
<evidence type="ECO:0000256" key="1">
    <source>
        <dbReference type="SAM" id="MobiDB-lite"/>
    </source>
</evidence>
<keyword evidence="3" id="KW-1185">Reference proteome</keyword>
<proteinExistence type="predicted"/>
<accession>A0ABU9WVS7</accession>
<evidence type="ECO:0000313" key="2">
    <source>
        <dbReference type="EMBL" id="MEN2743273.1"/>
    </source>
</evidence>
<comment type="caution">
    <text evidence="2">The sequence shown here is derived from an EMBL/GenBank/DDBJ whole genome shotgun (WGS) entry which is preliminary data.</text>
</comment>
<gene>
    <name evidence="2" type="ORF">ABCQ75_01800</name>
</gene>
<feature type="region of interest" description="Disordered" evidence="1">
    <location>
        <begin position="1"/>
        <end position="21"/>
    </location>
</feature>
<dbReference type="RefSeq" id="WP_345882754.1">
    <property type="nucleotide sequence ID" value="NZ_JBDFRB010000001.1"/>
</dbReference>
<dbReference type="EMBL" id="JBDFRB010000001">
    <property type="protein sequence ID" value="MEN2743273.1"/>
    <property type="molecule type" value="Genomic_DNA"/>
</dbReference>
<dbReference type="Proteomes" id="UP001422074">
    <property type="component" value="Unassembled WGS sequence"/>
</dbReference>
<organism evidence="2 3">
    <name type="scientific">Sinomonas halotolerans</name>
    <dbReference type="NCBI Taxonomy" id="1644133"/>
    <lineage>
        <taxon>Bacteria</taxon>
        <taxon>Bacillati</taxon>
        <taxon>Actinomycetota</taxon>
        <taxon>Actinomycetes</taxon>
        <taxon>Micrococcales</taxon>
        <taxon>Micrococcaceae</taxon>
        <taxon>Sinomonas</taxon>
    </lineage>
</organism>
<reference evidence="2 3" key="1">
    <citation type="submission" date="2024-05" db="EMBL/GenBank/DDBJ databases">
        <title>Sinomonas sp. nov., isolated from a waste landfill.</title>
        <authorList>
            <person name="Zhao Y."/>
        </authorList>
    </citation>
    <scope>NUCLEOTIDE SEQUENCE [LARGE SCALE GENOMIC DNA]</scope>
    <source>
        <strain evidence="2 3">CCTCC AB2014300</strain>
    </source>
</reference>